<evidence type="ECO:0000256" key="1">
    <source>
        <dbReference type="ARBA" id="ARBA00022723"/>
    </source>
</evidence>
<accession>A0ABQ5VAG3</accession>
<evidence type="ECO:0000259" key="5">
    <source>
        <dbReference type="Pfam" id="PF00149"/>
    </source>
</evidence>
<dbReference type="Gene3D" id="3.60.21.10">
    <property type="match status" value="1"/>
</dbReference>
<sequence length="283" mass="31904">MTSILHFADVHFGVEDEAALARLDATIESLKPDVSVISGDITQTGSEAEFEAAARWIEQLSGPKVITAGNHDTPMYGIVDRILKPFDRYAEYIDPFDEGLFEDENVIIQSMNTARGVQMKLDWSVGVVNLDDLDQKITRFQQSDWGKLRLLNVHHPFIYPPESPLQKTTDNGPEGLKRLADGNCDMVLSGHVHVPFVIERKPGGSELLSVSSGTLSTRRRDNKPAFNHIHVDADEVAITMVEFSDDNYVRTEKFRKKRNELSGWRREGHTQMRTDAVVLDTQR</sequence>
<reference evidence="6" key="2">
    <citation type="submission" date="2023-01" db="EMBL/GenBank/DDBJ databases">
        <title>Draft genome sequence of Algimonas ampicilliniresistens strain NBRC 108219.</title>
        <authorList>
            <person name="Sun Q."/>
            <person name="Mori K."/>
        </authorList>
    </citation>
    <scope>NUCLEOTIDE SEQUENCE</scope>
    <source>
        <strain evidence="6">NBRC 108219</strain>
    </source>
</reference>
<reference evidence="6" key="1">
    <citation type="journal article" date="2014" name="Int. J. Syst. Evol. Microbiol.">
        <title>Complete genome of a new Firmicutes species belonging to the dominant human colonic microbiota ('Ruminococcus bicirculans') reveals two chromosomes and a selective capacity to utilize plant glucans.</title>
        <authorList>
            <consortium name="NISC Comparative Sequencing Program"/>
            <person name="Wegmann U."/>
            <person name="Louis P."/>
            <person name="Goesmann A."/>
            <person name="Henrissat B."/>
            <person name="Duncan S.H."/>
            <person name="Flint H.J."/>
        </authorList>
    </citation>
    <scope>NUCLEOTIDE SEQUENCE</scope>
    <source>
        <strain evidence="6">NBRC 108219</strain>
    </source>
</reference>
<comment type="similarity">
    <text evidence="4">Belongs to the cyclic nucleotide phosphodiesterase class-III family.</text>
</comment>
<dbReference type="InterPro" id="IPR029052">
    <property type="entry name" value="Metallo-depent_PP-like"/>
</dbReference>
<feature type="domain" description="Calcineurin-like phosphoesterase" evidence="5">
    <location>
        <begin position="3"/>
        <end position="195"/>
    </location>
</feature>
<evidence type="ECO:0000256" key="3">
    <source>
        <dbReference type="ARBA" id="ARBA00023004"/>
    </source>
</evidence>
<organism evidence="6 7">
    <name type="scientific">Algimonas ampicilliniresistens</name>
    <dbReference type="NCBI Taxonomy" id="1298735"/>
    <lineage>
        <taxon>Bacteria</taxon>
        <taxon>Pseudomonadati</taxon>
        <taxon>Pseudomonadota</taxon>
        <taxon>Alphaproteobacteria</taxon>
        <taxon>Maricaulales</taxon>
        <taxon>Robiginitomaculaceae</taxon>
        <taxon>Algimonas</taxon>
    </lineage>
</organism>
<dbReference type="PANTHER" id="PTHR42988:SF2">
    <property type="entry name" value="CYCLIC NUCLEOTIDE PHOSPHODIESTERASE CBUA0032-RELATED"/>
    <property type="match status" value="1"/>
</dbReference>
<evidence type="ECO:0000256" key="2">
    <source>
        <dbReference type="ARBA" id="ARBA00022801"/>
    </source>
</evidence>
<name>A0ABQ5VAG3_9PROT</name>
<dbReference type="RefSeq" id="WP_284390960.1">
    <property type="nucleotide sequence ID" value="NZ_BSNK01000002.1"/>
</dbReference>
<keyword evidence="7" id="KW-1185">Reference proteome</keyword>
<keyword evidence="1" id="KW-0479">Metal-binding</keyword>
<dbReference type="PANTHER" id="PTHR42988">
    <property type="entry name" value="PHOSPHOHYDROLASE"/>
    <property type="match status" value="1"/>
</dbReference>
<evidence type="ECO:0000256" key="4">
    <source>
        <dbReference type="ARBA" id="ARBA00025742"/>
    </source>
</evidence>
<dbReference type="EMBL" id="BSNK01000002">
    <property type="protein sequence ID" value="GLQ24499.1"/>
    <property type="molecule type" value="Genomic_DNA"/>
</dbReference>
<evidence type="ECO:0000313" key="6">
    <source>
        <dbReference type="EMBL" id="GLQ24499.1"/>
    </source>
</evidence>
<dbReference type="Pfam" id="PF00149">
    <property type="entry name" value="Metallophos"/>
    <property type="match status" value="1"/>
</dbReference>
<comment type="caution">
    <text evidence="6">The sequence shown here is derived from an EMBL/GenBank/DDBJ whole genome shotgun (WGS) entry which is preliminary data.</text>
</comment>
<protein>
    <submittedName>
        <fullName evidence="6">Metallophosphoesterase</fullName>
    </submittedName>
</protein>
<dbReference type="InterPro" id="IPR004843">
    <property type="entry name" value="Calcineurin-like_PHP"/>
</dbReference>
<keyword evidence="2" id="KW-0378">Hydrolase</keyword>
<gene>
    <name evidence="6" type="ORF">GCM10007853_23730</name>
</gene>
<proteinExistence type="inferred from homology"/>
<dbReference type="Proteomes" id="UP001161391">
    <property type="component" value="Unassembled WGS sequence"/>
</dbReference>
<evidence type="ECO:0000313" key="7">
    <source>
        <dbReference type="Proteomes" id="UP001161391"/>
    </source>
</evidence>
<dbReference type="SUPFAM" id="SSF56300">
    <property type="entry name" value="Metallo-dependent phosphatases"/>
    <property type="match status" value="1"/>
</dbReference>
<keyword evidence="3" id="KW-0408">Iron</keyword>
<dbReference type="InterPro" id="IPR050884">
    <property type="entry name" value="CNP_phosphodiesterase-III"/>
</dbReference>